<feature type="transmembrane region" description="Helical" evidence="1">
    <location>
        <begin position="29"/>
        <end position="48"/>
    </location>
</feature>
<dbReference type="AlphaFoldDB" id="A0A552WR75"/>
<keyword evidence="1" id="KW-0472">Membrane</keyword>
<protein>
    <submittedName>
        <fullName evidence="2">Uncharacterized protein</fullName>
    </submittedName>
</protein>
<organism evidence="2 3">
    <name type="scientific">Georgenia yuyongxinii</name>
    <dbReference type="NCBI Taxonomy" id="2589797"/>
    <lineage>
        <taxon>Bacteria</taxon>
        <taxon>Bacillati</taxon>
        <taxon>Actinomycetota</taxon>
        <taxon>Actinomycetes</taxon>
        <taxon>Micrococcales</taxon>
        <taxon>Bogoriellaceae</taxon>
        <taxon>Georgenia</taxon>
    </lineage>
</organism>
<reference evidence="2 3" key="1">
    <citation type="submission" date="2019-07" db="EMBL/GenBank/DDBJ databases">
        <title>Georgenia wutianyii sp. nov. and Georgenia *** sp. nov. isolated from plateau pika (Ochotona curzoniae) in the Qinghai-Tibet plateau of China.</title>
        <authorList>
            <person name="Tian Z."/>
        </authorList>
    </citation>
    <scope>NUCLEOTIDE SEQUENCE [LARGE SCALE GENOMIC DNA]</scope>
    <source>
        <strain evidence="2 3">Z446</strain>
    </source>
</reference>
<accession>A0A552WR75</accession>
<keyword evidence="3" id="KW-1185">Reference proteome</keyword>
<gene>
    <name evidence="2" type="ORF">FJ693_10025</name>
</gene>
<evidence type="ECO:0000256" key="1">
    <source>
        <dbReference type="SAM" id="Phobius"/>
    </source>
</evidence>
<proteinExistence type="predicted"/>
<sequence length="271" mass="28738">MNTDGDSASRGERVSDRTVSPRVSFGAQWAMGFLGVVVLIVGAIAVFTTDNGPGAAALVAAGLAASVLGVFANRISSFEGAGVKLELATAVALEEAAQRLEVAGHSDAADRIRDEAQALMARADPLVARYATARSAQNPRSHRIAEQERIVRGWVEFARAQKPDGNFVRQLFASDDPSKRIGAIAMMTEAPSLTDPSLLAAALREPASAFEQYHALQAIEALVIHRGSEQATRELVELVGRELAAGHFGAERSDRCNLAEHILAMLPTEAT</sequence>
<dbReference type="RefSeq" id="WP_143418398.1">
    <property type="nucleotide sequence ID" value="NZ_VJXR01000025.1"/>
</dbReference>
<evidence type="ECO:0000313" key="2">
    <source>
        <dbReference type="EMBL" id="TRW45311.1"/>
    </source>
</evidence>
<evidence type="ECO:0000313" key="3">
    <source>
        <dbReference type="Proteomes" id="UP000318693"/>
    </source>
</evidence>
<dbReference type="EMBL" id="VJXR01000025">
    <property type="protein sequence ID" value="TRW45311.1"/>
    <property type="molecule type" value="Genomic_DNA"/>
</dbReference>
<keyword evidence="1" id="KW-1133">Transmembrane helix</keyword>
<feature type="transmembrane region" description="Helical" evidence="1">
    <location>
        <begin position="54"/>
        <end position="72"/>
    </location>
</feature>
<keyword evidence="1" id="KW-0812">Transmembrane</keyword>
<dbReference type="Proteomes" id="UP000318693">
    <property type="component" value="Unassembled WGS sequence"/>
</dbReference>
<comment type="caution">
    <text evidence="2">The sequence shown here is derived from an EMBL/GenBank/DDBJ whole genome shotgun (WGS) entry which is preliminary data.</text>
</comment>
<name>A0A552WR75_9MICO</name>